<dbReference type="Gene3D" id="3.40.1580.20">
    <property type="entry name" value="Syd protein"/>
    <property type="match status" value="1"/>
</dbReference>
<evidence type="ECO:0000256" key="2">
    <source>
        <dbReference type="ARBA" id="ARBA00022519"/>
    </source>
</evidence>
<keyword evidence="3 4" id="KW-0472">Membrane</keyword>
<keyword evidence="6" id="KW-1185">Reference proteome</keyword>
<dbReference type="RefSeq" id="WP_062705283.1">
    <property type="nucleotide sequence ID" value="NZ_CAWRCI010000002.1"/>
</dbReference>
<dbReference type="InterPro" id="IPR038228">
    <property type="entry name" value="Syd_sf"/>
</dbReference>
<dbReference type="OrthoDB" id="5599437at2"/>
<evidence type="ECO:0000313" key="5">
    <source>
        <dbReference type="EMBL" id="CZF78034.1"/>
    </source>
</evidence>
<comment type="similarity">
    <text evidence="4">Belongs to the Syd family.</text>
</comment>
<dbReference type="InterPro" id="IPR009948">
    <property type="entry name" value="Syd"/>
</dbReference>
<dbReference type="EMBL" id="FIZY01000002">
    <property type="protein sequence ID" value="CZF78034.1"/>
    <property type="molecule type" value="Genomic_DNA"/>
</dbReference>
<comment type="function">
    <text evidence="4">Interacts with the SecY protein in vivo. May bind preferentially to an uncomplexed state of SecY, thus functioning either as a chelating agent for excess SecY in the cell or as a regulatory factor that negatively controls the translocase function.</text>
</comment>
<keyword evidence="2 4" id="KW-0997">Cell inner membrane</keyword>
<name>A0A128EV57_9GAMM</name>
<dbReference type="GO" id="GO:0009898">
    <property type="term" value="C:cytoplasmic side of plasma membrane"/>
    <property type="evidence" value="ECO:0007669"/>
    <property type="project" value="InterPro"/>
</dbReference>
<accession>A0A128EV57</accession>
<evidence type="ECO:0000256" key="3">
    <source>
        <dbReference type="ARBA" id="ARBA00023136"/>
    </source>
</evidence>
<dbReference type="Proteomes" id="UP000073601">
    <property type="component" value="Unassembled WGS sequence"/>
</dbReference>
<evidence type="ECO:0000256" key="1">
    <source>
        <dbReference type="ARBA" id="ARBA00022475"/>
    </source>
</evidence>
<sequence length="181" mass="20706">MNHSVSRALWSFSERFVDAWHQKHGSKPQSDAYFDLESPCVVQETDEVVIWQPVQREELADFSNVEEGIGISLHEDIKSFYAAQYCGDMAAKFDGHSLEIIQVWSEEDLPRLQENMLGHLLMQKRLKQNPTIFIAATDDELDVISICNVSGEVIKERIGTKERMILAPNIEAFLEQLEPEV</sequence>
<dbReference type="NCBIfam" id="NF003439">
    <property type="entry name" value="PRK04968.1"/>
    <property type="match status" value="1"/>
</dbReference>
<comment type="subcellular location">
    <subcellularLocation>
        <location evidence="4">Cell inner membrane</location>
        <topology evidence="4">Peripheral membrane protein</topology>
        <orientation evidence="4">Cytoplasmic side</orientation>
    </subcellularLocation>
    <text evidence="4">Loosely associated with the cytoplasmic side of the inner membrane, probably via SecY.</text>
</comment>
<keyword evidence="1 4" id="KW-1003">Cell membrane</keyword>
<proteinExistence type="inferred from homology"/>
<evidence type="ECO:0000256" key="4">
    <source>
        <dbReference type="HAMAP-Rule" id="MF_01104"/>
    </source>
</evidence>
<dbReference type="CDD" id="cd16323">
    <property type="entry name" value="Syd"/>
    <property type="match status" value="1"/>
</dbReference>
<protein>
    <recommendedName>
        <fullName evidence="4">Protein Syd</fullName>
    </recommendedName>
</protein>
<evidence type="ECO:0000313" key="6">
    <source>
        <dbReference type="Proteomes" id="UP000073601"/>
    </source>
</evidence>
<gene>
    <name evidence="4 5" type="primary">syd</name>
    <name evidence="5" type="ORF">GMA8713_00420</name>
</gene>
<organism evidence="5 6">
    <name type="scientific">Grimontia marina</name>
    <dbReference type="NCBI Taxonomy" id="646534"/>
    <lineage>
        <taxon>Bacteria</taxon>
        <taxon>Pseudomonadati</taxon>
        <taxon>Pseudomonadota</taxon>
        <taxon>Gammaproteobacteria</taxon>
        <taxon>Vibrionales</taxon>
        <taxon>Vibrionaceae</taxon>
        <taxon>Grimontia</taxon>
    </lineage>
</organism>
<reference evidence="6" key="1">
    <citation type="submission" date="2016-02" db="EMBL/GenBank/DDBJ databases">
        <authorList>
            <person name="Rodrigo-Torres Lidia"/>
            <person name="Arahal R.David."/>
        </authorList>
    </citation>
    <scope>NUCLEOTIDE SEQUENCE [LARGE SCALE GENOMIC DNA]</scope>
    <source>
        <strain evidence="6">CECT 8713</strain>
    </source>
</reference>
<dbReference type="Pfam" id="PF07348">
    <property type="entry name" value="Syd"/>
    <property type="match status" value="1"/>
</dbReference>
<dbReference type="HAMAP" id="MF_01104">
    <property type="entry name" value="Syd"/>
    <property type="match status" value="1"/>
</dbReference>
<dbReference type="AlphaFoldDB" id="A0A128EV57"/>